<keyword evidence="7 13" id="KW-0618">Plastoquinone</keyword>
<keyword evidence="4 13" id="KW-0812">Transmembrane</keyword>
<evidence type="ECO:0000256" key="13">
    <source>
        <dbReference type="HAMAP-Rule" id="MF_00445"/>
    </source>
</evidence>
<feature type="transmembrane region" description="Helical" evidence="13">
    <location>
        <begin position="375"/>
        <end position="397"/>
    </location>
</feature>
<evidence type="ECO:0000256" key="8">
    <source>
        <dbReference type="ARBA" id="ARBA00022967"/>
    </source>
</evidence>
<evidence type="ECO:0000313" key="16">
    <source>
        <dbReference type="EMBL" id="XDR06705.1"/>
    </source>
</evidence>
<comment type="function">
    <text evidence="13">NDH shuttles electrons from NAD(P)H:plastoquinone, via FMN and iron-sulfur (Fe-S) centers, to quinones in the photosynthetic chain and possibly in a chloroplast respiratory chain. The immediate electron acceptor for the enzyme in this species is believed to be plastoquinone. Couples the redox reaction to proton translocation, and thus conserves the redox energy in a proton gradient.</text>
</comment>
<comment type="similarity">
    <text evidence="13">Belongs to the complex I subunit 2 family.</text>
</comment>
<gene>
    <name evidence="13 16" type="primary">ndhB</name>
</gene>
<evidence type="ECO:0000256" key="7">
    <source>
        <dbReference type="ARBA" id="ARBA00022957"/>
    </source>
</evidence>
<evidence type="ECO:0000256" key="10">
    <source>
        <dbReference type="ARBA" id="ARBA00023027"/>
    </source>
</evidence>
<dbReference type="EC" id="7.1.1.-" evidence="13"/>
<dbReference type="GO" id="GO:0008137">
    <property type="term" value="F:NADH dehydrogenase (ubiquinone) activity"/>
    <property type="evidence" value="ECO:0007669"/>
    <property type="project" value="InterPro"/>
</dbReference>
<comment type="subcellular location">
    <subcellularLocation>
        <location evidence="1">Membrane</location>
        <topology evidence="1">Multi-pass membrane protein</topology>
    </subcellularLocation>
    <subcellularLocation>
        <location evidence="13">Plastid</location>
        <location evidence="13">Chloroplast thylakoid membrane</location>
        <topology evidence="13">Multi-pass membrane protein</topology>
    </subcellularLocation>
</comment>
<feature type="transmembrane region" description="Helical" evidence="13">
    <location>
        <begin position="305"/>
        <end position="322"/>
    </location>
</feature>
<name>A0AB39U314_9MONI</name>
<dbReference type="Pfam" id="PF19530">
    <property type="entry name" value="Ndh2_N"/>
    <property type="match status" value="1"/>
</dbReference>
<sequence>MEDYGSFLTWSSPILPELILVLGIIIILVIDSPYGTENIFWYYSVPLVTVATSIAILLLQWNEKPIFDFYGALQTNSFNNIFRSFIFICALLCVLLSMDYVRCAGMAVTEFLSFILTSTLGGAFLCSANDLISIFVALECLALPSYILSGCMKKDVRSTEAAMKYSLMGGASSSILIYGFSLLYGLSGGETHLQEIASGLMNIRIINSTGITASAIFIIVGIGFKLSLVPFHQWTPDVYEGSPTPVVASLSVVPKVAALALATRIFHTILLPLSIEWQLPFEILAILSMILGNLVATTQTSMKRMLAYSSISQIGYILIGVITGDLRNGYTSVITYMLIHIFMNLGAFACTTLFGLRTGTDNIRDYAGLYRRDPILAISLTLCLLSLGGIPPLAGFYGKLYLFWCGWKTGLYLLVSIALITSVVSLYYYSKIIQLLLTGQGKRRTFYTEAYKISSYSLTLNNALETSIILCALASATLGIFLDSIVSIVESTII</sequence>
<keyword evidence="11 13" id="KW-0793">Thylakoid</keyword>
<feature type="domain" description="NAD(P)H-quinone oxidoreductase subunit 2 N-terminal" evidence="15">
    <location>
        <begin position="8"/>
        <end position="99"/>
    </location>
</feature>
<dbReference type="GO" id="GO:0019684">
    <property type="term" value="P:photosynthesis, light reaction"/>
    <property type="evidence" value="ECO:0007669"/>
    <property type="project" value="UniProtKB-UniRule"/>
</dbReference>
<feature type="transmembrane region" description="Helical" evidence="13">
    <location>
        <begin position="334"/>
        <end position="354"/>
    </location>
</feature>
<dbReference type="AlphaFoldDB" id="A0AB39U314"/>
<comment type="subunit">
    <text evidence="13">NDH is composed of at least 16 different subunits, 5 of which are encoded in the nucleus.</text>
</comment>
<keyword evidence="9 13" id="KW-1133">Transmembrane helix</keyword>
<evidence type="ECO:0000256" key="11">
    <source>
        <dbReference type="ARBA" id="ARBA00023078"/>
    </source>
</evidence>
<proteinExistence type="inferred from homology"/>
<evidence type="ECO:0000256" key="4">
    <source>
        <dbReference type="ARBA" id="ARBA00022692"/>
    </source>
</evidence>
<dbReference type="EMBL" id="PQ140141">
    <property type="protein sequence ID" value="XDR06621.1"/>
    <property type="molecule type" value="Genomic_DNA"/>
</dbReference>
<evidence type="ECO:0000256" key="5">
    <source>
        <dbReference type="ARBA" id="ARBA00022719"/>
    </source>
</evidence>
<keyword evidence="6 13" id="KW-0521">NADP</keyword>
<keyword evidence="5 13" id="KW-0874">Quinone</keyword>
<dbReference type="InterPro" id="IPR010096">
    <property type="entry name" value="NADH-Q_OxRdtase_suN/2"/>
</dbReference>
<evidence type="ECO:0000256" key="6">
    <source>
        <dbReference type="ARBA" id="ARBA00022857"/>
    </source>
</evidence>
<feature type="transmembrane region" description="Helical" evidence="13">
    <location>
        <begin position="279"/>
        <end position="298"/>
    </location>
</feature>
<feature type="transmembrane region" description="Helical" evidence="13">
    <location>
        <begin position="12"/>
        <end position="30"/>
    </location>
</feature>
<evidence type="ECO:0000256" key="3">
    <source>
        <dbReference type="ARBA" id="ARBA00022528"/>
    </source>
</evidence>
<feature type="transmembrane region" description="Helical" evidence="13">
    <location>
        <begin position="108"/>
        <end position="125"/>
    </location>
</feature>
<keyword evidence="10 13" id="KW-0520">NAD</keyword>
<evidence type="ECO:0000256" key="12">
    <source>
        <dbReference type="ARBA" id="ARBA00023136"/>
    </source>
</evidence>
<keyword evidence="16" id="KW-0934">Plastid</keyword>
<comment type="catalytic activity">
    <reaction evidence="13">
        <text>a plastoquinone + NADPH + (n+1) H(+)(in) = a plastoquinol + NADP(+) + n H(+)(out)</text>
        <dbReference type="Rhea" id="RHEA:42612"/>
        <dbReference type="Rhea" id="RHEA-COMP:9561"/>
        <dbReference type="Rhea" id="RHEA-COMP:9562"/>
        <dbReference type="ChEBI" id="CHEBI:15378"/>
        <dbReference type="ChEBI" id="CHEBI:17757"/>
        <dbReference type="ChEBI" id="CHEBI:57783"/>
        <dbReference type="ChEBI" id="CHEBI:58349"/>
        <dbReference type="ChEBI" id="CHEBI:62192"/>
    </reaction>
</comment>
<keyword evidence="2 13" id="KW-0813">Transport</keyword>
<protein>
    <recommendedName>
        <fullName evidence="13">NAD(P)H-quinone oxidoreductase subunit 2, chloroplastic</fullName>
        <ecNumber evidence="13">7.1.1.-</ecNumber>
    </recommendedName>
    <alternativeName>
        <fullName evidence="13">NAD(P)H dehydrogenase, subunit 2</fullName>
    </alternativeName>
    <alternativeName>
        <fullName evidence="13">NADH-plastoquinone oxidoreductase subunit 2</fullName>
    </alternativeName>
</protein>
<feature type="transmembrane region" description="Helical" evidence="13">
    <location>
        <begin position="409"/>
        <end position="429"/>
    </location>
</feature>
<geneLocation type="chloroplast" evidence="16"/>
<reference evidence="16" key="1">
    <citation type="submission" date="2024-07" db="EMBL/GenBank/DDBJ databases">
        <authorList>
            <person name="Jiangping S."/>
            <person name="Xinsheng Q."/>
            <person name="Yuehong Y."/>
            <person name="Minyu L."/>
        </authorList>
    </citation>
    <scope>NUCLEOTIDE SEQUENCE</scope>
</reference>
<accession>A0AB39U314</accession>
<evidence type="ECO:0000259" key="15">
    <source>
        <dbReference type="Pfam" id="PF19530"/>
    </source>
</evidence>
<dbReference type="InterPro" id="IPR045693">
    <property type="entry name" value="Ndh2_N"/>
</dbReference>
<feature type="transmembrane region" description="Helical" evidence="13">
    <location>
        <begin position="165"/>
        <end position="185"/>
    </location>
</feature>
<dbReference type="GO" id="GO:0048038">
    <property type="term" value="F:quinone binding"/>
    <property type="evidence" value="ECO:0007669"/>
    <property type="project" value="UniProtKB-KW"/>
</dbReference>
<dbReference type="PRINTS" id="PR01434">
    <property type="entry name" value="NADHDHGNASE5"/>
</dbReference>
<dbReference type="InterPro" id="IPR001750">
    <property type="entry name" value="ND/Mrp_TM"/>
</dbReference>
<comment type="catalytic activity">
    <reaction evidence="13">
        <text>a plastoquinone + NADH + (n+1) H(+)(in) = a plastoquinol + NAD(+) + n H(+)(out)</text>
        <dbReference type="Rhea" id="RHEA:42608"/>
        <dbReference type="Rhea" id="RHEA-COMP:9561"/>
        <dbReference type="Rhea" id="RHEA-COMP:9562"/>
        <dbReference type="ChEBI" id="CHEBI:15378"/>
        <dbReference type="ChEBI" id="CHEBI:17757"/>
        <dbReference type="ChEBI" id="CHEBI:57540"/>
        <dbReference type="ChEBI" id="CHEBI:57945"/>
        <dbReference type="ChEBI" id="CHEBI:62192"/>
    </reaction>
</comment>
<keyword evidence="3 16" id="KW-0150">Chloroplast</keyword>
<dbReference type="GO" id="GO:0042773">
    <property type="term" value="P:ATP synthesis coupled electron transport"/>
    <property type="evidence" value="ECO:0007669"/>
    <property type="project" value="InterPro"/>
</dbReference>
<evidence type="ECO:0000259" key="14">
    <source>
        <dbReference type="Pfam" id="PF00361"/>
    </source>
</evidence>
<feature type="transmembrane region" description="Helical" evidence="13">
    <location>
        <begin position="205"/>
        <end position="224"/>
    </location>
</feature>
<evidence type="ECO:0000256" key="2">
    <source>
        <dbReference type="ARBA" id="ARBA00022448"/>
    </source>
</evidence>
<dbReference type="NCBIfam" id="TIGR01770">
    <property type="entry name" value="NDH_I_N"/>
    <property type="match status" value="1"/>
</dbReference>
<evidence type="ECO:0000256" key="1">
    <source>
        <dbReference type="ARBA" id="ARBA00004141"/>
    </source>
</evidence>
<feature type="transmembrane region" description="Helical" evidence="13">
    <location>
        <begin position="39"/>
        <end position="61"/>
    </location>
</feature>
<keyword evidence="8 13" id="KW-1278">Translocase</keyword>
<organism evidence="16">
    <name type="scientific">Ophioglossum hongii</name>
    <dbReference type="NCBI Taxonomy" id="3238578"/>
    <lineage>
        <taxon>Eukaryota</taxon>
        <taxon>Viridiplantae</taxon>
        <taxon>Streptophyta</taxon>
        <taxon>Embryophyta</taxon>
        <taxon>Tracheophyta</taxon>
        <taxon>Polypodiopsida</taxon>
        <taxon>Ophioglossidae</taxon>
        <taxon>Ophioglossales</taxon>
        <taxon>Ophioglossaceae</taxon>
        <taxon>Ophioglossoideae</taxon>
        <taxon>Ophioglossum</taxon>
    </lineage>
</organism>
<feature type="domain" description="NADH:quinone oxidoreductase/Mrp antiporter transmembrane" evidence="14">
    <location>
        <begin position="128"/>
        <end position="424"/>
    </location>
</feature>
<dbReference type="HAMAP" id="MF_00445">
    <property type="entry name" value="NDH1_NuoN_1"/>
    <property type="match status" value="1"/>
</dbReference>
<feature type="transmembrane region" description="Helical" evidence="13">
    <location>
        <begin position="131"/>
        <end position="153"/>
    </location>
</feature>
<dbReference type="GO" id="GO:0009535">
    <property type="term" value="C:chloroplast thylakoid membrane"/>
    <property type="evidence" value="ECO:0007669"/>
    <property type="project" value="UniProtKB-SubCell"/>
</dbReference>
<dbReference type="GO" id="GO:0016655">
    <property type="term" value="F:oxidoreductase activity, acting on NAD(P)H, quinone or similar compound as acceptor"/>
    <property type="evidence" value="ECO:0007669"/>
    <property type="project" value="UniProtKB-UniRule"/>
</dbReference>
<dbReference type="PANTHER" id="PTHR22773">
    <property type="entry name" value="NADH DEHYDROGENASE"/>
    <property type="match status" value="1"/>
</dbReference>
<dbReference type="Pfam" id="PF00361">
    <property type="entry name" value="Proton_antipo_M"/>
    <property type="match status" value="1"/>
</dbReference>
<evidence type="ECO:0000256" key="9">
    <source>
        <dbReference type="ARBA" id="ARBA00022989"/>
    </source>
</evidence>
<feature type="transmembrane region" description="Helical" evidence="13">
    <location>
        <begin position="81"/>
        <end position="101"/>
    </location>
</feature>
<keyword evidence="12 13" id="KW-0472">Membrane</keyword>
<dbReference type="EMBL" id="PQ140142">
    <property type="protein sequence ID" value="XDR06705.1"/>
    <property type="molecule type" value="Genomic_DNA"/>
</dbReference>